<proteinExistence type="predicted"/>
<dbReference type="InterPro" id="IPR000782">
    <property type="entry name" value="FAS1_domain"/>
</dbReference>
<reference evidence="3 4" key="1">
    <citation type="submission" date="2024-09" db="EMBL/GenBank/DDBJ databases">
        <authorList>
            <person name="Sun Q."/>
            <person name="Mori K."/>
        </authorList>
    </citation>
    <scope>NUCLEOTIDE SEQUENCE [LARGE SCALE GENOMIC DNA]</scope>
    <source>
        <strain evidence="3 4">CCM 8654</strain>
    </source>
</reference>
<dbReference type="RefSeq" id="WP_378519287.1">
    <property type="nucleotide sequence ID" value="NZ_CBCSDI010000004.1"/>
</dbReference>
<dbReference type="Gene3D" id="2.30.180.10">
    <property type="entry name" value="FAS1 domain"/>
    <property type="match status" value="1"/>
</dbReference>
<dbReference type="SMART" id="SM00554">
    <property type="entry name" value="FAS1"/>
    <property type="match status" value="1"/>
</dbReference>
<protein>
    <submittedName>
        <fullName evidence="3">Fasciclin domain-containing protein</fullName>
    </submittedName>
</protein>
<evidence type="ECO:0000313" key="3">
    <source>
        <dbReference type="EMBL" id="MFC0223545.1"/>
    </source>
</evidence>
<dbReference type="PANTHER" id="PTHR10900:SF77">
    <property type="entry name" value="FI19380P1"/>
    <property type="match status" value="1"/>
</dbReference>
<evidence type="ECO:0000256" key="1">
    <source>
        <dbReference type="SAM" id="SignalP"/>
    </source>
</evidence>
<dbReference type="InterPro" id="IPR050904">
    <property type="entry name" value="Adhesion/Biosynth-related"/>
</dbReference>
<accession>A0ABV6E3I8</accession>
<comment type="caution">
    <text evidence="3">The sequence shown here is derived from an EMBL/GenBank/DDBJ whole genome shotgun (WGS) entry which is preliminary data.</text>
</comment>
<dbReference type="SUPFAM" id="SSF82153">
    <property type="entry name" value="FAS1 domain"/>
    <property type="match status" value="1"/>
</dbReference>
<organism evidence="3 4">
    <name type="scientific">Nocardioides zeicaulis</name>
    <dbReference type="NCBI Taxonomy" id="1776857"/>
    <lineage>
        <taxon>Bacteria</taxon>
        <taxon>Bacillati</taxon>
        <taxon>Actinomycetota</taxon>
        <taxon>Actinomycetes</taxon>
        <taxon>Propionibacteriales</taxon>
        <taxon>Nocardioidaceae</taxon>
        <taxon>Nocardioides</taxon>
    </lineage>
</organism>
<dbReference type="InterPro" id="IPR036378">
    <property type="entry name" value="FAS1_dom_sf"/>
</dbReference>
<name>A0ABV6E3I8_9ACTN</name>
<dbReference type="EMBL" id="JBHLXH010000001">
    <property type="protein sequence ID" value="MFC0223545.1"/>
    <property type="molecule type" value="Genomic_DNA"/>
</dbReference>
<sequence length="217" mass="22907">MKRRVPALLAASALALGAVQATAPAANAAPATQRAAAGEDSLAGLLLSDNDEFDKNKNDFDILTQAALAVVTAKPDSPVALVTDGSKRLTVFAPTDEAFRKLAQDLTGKKIRSEKKIFDTLVAAAGVDAIEQVLLYHVIPGKTLTSAKVLKANGAKLTTAEGAKIKVKVTMHPVSVTLKDRDKNAEDPQAILKALDLNKGNKQIAHGIDRVLRPFDL</sequence>
<feature type="signal peptide" evidence="1">
    <location>
        <begin position="1"/>
        <end position="28"/>
    </location>
</feature>
<dbReference type="PANTHER" id="PTHR10900">
    <property type="entry name" value="PERIOSTIN-RELATED"/>
    <property type="match status" value="1"/>
</dbReference>
<keyword evidence="4" id="KW-1185">Reference proteome</keyword>
<dbReference type="Proteomes" id="UP001589698">
    <property type="component" value="Unassembled WGS sequence"/>
</dbReference>
<evidence type="ECO:0000259" key="2">
    <source>
        <dbReference type="PROSITE" id="PS50213"/>
    </source>
</evidence>
<feature type="domain" description="FAS1" evidence="2">
    <location>
        <begin position="47"/>
        <end position="212"/>
    </location>
</feature>
<keyword evidence="1" id="KW-0732">Signal</keyword>
<dbReference type="Pfam" id="PF02469">
    <property type="entry name" value="Fasciclin"/>
    <property type="match status" value="1"/>
</dbReference>
<feature type="chain" id="PRO_5046790745" evidence="1">
    <location>
        <begin position="29"/>
        <end position="217"/>
    </location>
</feature>
<gene>
    <name evidence="3" type="ORF">ACFFJG_13740</name>
</gene>
<dbReference type="PROSITE" id="PS50213">
    <property type="entry name" value="FAS1"/>
    <property type="match status" value="1"/>
</dbReference>
<evidence type="ECO:0000313" key="4">
    <source>
        <dbReference type="Proteomes" id="UP001589698"/>
    </source>
</evidence>